<reference evidence="5" key="1">
    <citation type="submission" date="2024-02" db="EMBL/GenBank/DDBJ databases">
        <authorList>
            <consortium name="ELIXIR-Norway"/>
            <consortium name="Elixir Norway"/>
        </authorList>
    </citation>
    <scope>NUCLEOTIDE SEQUENCE</scope>
</reference>
<evidence type="ECO:0008006" key="7">
    <source>
        <dbReference type="Google" id="ProtNLM"/>
    </source>
</evidence>
<evidence type="ECO:0000256" key="3">
    <source>
        <dbReference type="ARBA" id="ARBA00022840"/>
    </source>
</evidence>
<sequence length="1186" mass="135258">MKTFSNKSQVCYNSSRREGGGKQGEIRSKRKEEKRRKRRKRKGREKRKGKSSSSSSSRRRRKKRAVAEAERLKRRLLESKRLEERQRKQLLRLWLKAKKKKKKRGKCRLVVVVADHKRRRHRHCLLLHRPRSHHRPPPTLSFNKTFMRIMKKQLGSSGEVKRKKVAAKRDIPLVDLSTCKYEVLRIALERNGWEEGSENNRNCHIVWTDLSVGPERLLSLKQGQKINHFYGMLKICRKKSLFRTLTTMRKLFPLHYKFFPRAFVLPDQLSDLLACFSTSKVRTYILKPDMGSQGRGVVLVQCGIDVRQAIEGYPGLNLLAQKYLTNPMLINGYKFDLRIYVLILSCDPVRLYLYREGIVRFCTERYQKPNPSNLTTSCMHLTNYALNKYNANFHFNTSATETNKGHKWALSSLFKTLSIRGYDVAKLHQQISKIVVMTILPIVPLLVHNYNTYLSEDDQGRTCFELLGMDVLIDQKCKPWLLEVNHSPSFSIDTPLDLKVKEALITDTLKLVGISPSYVPCLRLQEKLSVKKHSYGGCHQPAVAAAAASAKRPQVIPENGKCSPVTFQLNHDFEQHEAVNLGKYDRIFPSNEERLQELYNVFLAGAQSAFVHSFDMKVKEGINKVRNDRAQENLAKGEDEKRKLRACQESRKKAQCSVSIAALAALSAQANVHKIYNKANELEPLSDRIVKADNAAAHCISRSFRSMEERKPDSSSSSSSRRRLRHNQSRKHERFDVCCRPIRGEGPRIMKLDLTPIHCKNNMEEMTMLEKVEKWEQCNVFGQQQLLELTASREESDIGSGEREEQSGGSGAATLHTDMIVVSPRSRSSTDCPVMQVDGGGGVLQMLRKAEGQVIESFASRQHKWMMMMQQEARDTDGNALTIEQQLTSLEITQNDNTPSSSSIIRTTKKKRGLSDRSNCQQRSSQKGMMMMGSRIWKRGKSPYCAEKYWASRQGHLWRSAVKALSKTSTNRPAPLKLPVMRQAILAKASSVASDGSRGSPYWDPPKPFAADEKSSSSPIAPTTHRKPKQQAKNSATTQNPLSPNASKALLSDPKQEQGTKLTRRYHGRLPKLVRNESCFTMAGYNLPTSMAQIARFMPKTPKNHEQLSIVRCPLFQSSSSAPSTHRVDSHLRSRSRLNSDYISKARIKLEQIDQQLQNWPWMSKLSTNLDKARISNPKPTRIKAR</sequence>
<keyword evidence="6" id="KW-1185">Reference proteome</keyword>
<feature type="compositionally biased region" description="Basic and acidic residues" evidence="4">
    <location>
        <begin position="15"/>
        <end position="31"/>
    </location>
</feature>
<feature type="compositionally biased region" description="Basic residues" evidence="4">
    <location>
        <begin position="32"/>
        <end position="50"/>
    </location>
</feature>
<dbReference type="Proteomes" id="UP001497512">
    <property type="component" value="Chromosome 2"/>
</dbReference>
<feature type="region of interest" description="Disordered" evidence="4">
    <location>
        <begin position="1"/>
        <end position="68"/>
    </location>
</feature>
<keyword evidence="1" id="KW-0436">Ligase</keyword>
<dbReference type="Pfam" id="PF03133">
    <property type="entry name" value="TTL"/>
    <property type="match status" value="1"/>
</dbReference>
<protein>
    <recommendedName>
        <fullName evidence="7">Tubulin polyglutamylase TTLL7</fullName>
    </recommendedName>
</protein>
<dbReference type="PROSITE" id="PS51221">
    <property type="entry name" value="TTL"/>
    <property type="match status" value="1"/>
</dbReference>
<evidence type="ECO:0000313" key="6">
    <source>
        <dbReference type="Proteomes" id="UP001497512"/>
    </source>
</evidence>
<dbReference type="InterPro" id="IPR004344">
    <property type="entry name" value="TTL/TTLL_fam"/>
</dbReference>
<feature type="compositionally biased region" description="Polar residues" evidence="4">
    <location>
        <begin position="1"/>
        <end position="14"/>
    </location>
</feature>
<keyword evidence="2" id="KW-0547">Nucleotide-binding</keyword>
<dbReference type="PANTHER" id="PTHR12241:SF147">
    <property type="entry name" value="TUBULIN POLYGLUTAMYLASE TTLL7"/>
    <property type="match status" value="1"/>
</dbReference>
<proteinExistence type="predicted"/>
<feature type="region of interest" description="Disordered" evidence="4">
    <location>
        <begin position="990"/>
        <end position="1068"/>
    </location>
</feature>
<feature type="compositionally biased region" description="Polar residues" evidence="4">
    <location>
        <begin position="916"/>
        <end position="927"/>
    </location>
</feature>
<gene>
    <name evidence="5" type="ORF">CSSPTR1EN2_LOCUS13666</name>
</gene>
<feature type="region of interest" description="Disordered" evidence="4">
    <location>
        <begin position="792"/>
        <end position="813"/>
    </location>
</feature>
<feature type="region of interest" description="Disordered" evidence="4">
    <location>
        <begin position="703"/>
        <end position="729"/>
    </location>
</feature>
<feature type="region of interest" description="Disordered" evidence="4">
    <location>
        <begin position="894"/>
        <end position="929"/>
    </location>
</feature>
<evidence type="ECO:0000313" key="5">
    <source>
        <dbReference type="EMBL" id="CAK9216829.1"/>
    </source>
</evidence>
<feature type="compositionally biased region" description="Basic and acidic residues" evidence="4">
    <location>
        <begin position="792"/>
        <end position="806"/>
    </location>
</feature>
<feature type="compositionally biased region" description="Basic residues" evidence="4">
    <location>
        <begin position="720"/>
        <end position="729"/>
    </location>
</feature>
<dbReference type="Gene3D" id="3.30.470.20">
    <property type="entry name" value="ATP-grasp fold, B domain"/>
    <property type="match status" value="1"/>
</dbReference>
<accession>A0ABP0UB34</accession>
<dbReference type="PANTHER" id="PTHR12241">
    <property type="entry name" value="TUBULIN POLYGLUTAMYLASE"/>
    <property type="match status" value="1"/>
</dbReference>
<feature type="compositionally biased region" description="Polar residues" evidence="4">
    <location>
        <begin position="1031"/>
        <end position="1046"/>
    </location>
</feature>
<organism evidence="5 6">
    <name type="scientific">Sphagnum troendelagicum</name>
    <dbReference type="NCBI Taxonomy" id="128251"/>
    <lineage>
        <taxon>Eukaryota</taxon>
        <taxon>Viridiplantae</taxon>
        <taxon>Streptophyta</taxon>
        <taxon>Embryophyta</taxon>
        <taxon>Bryophyta</taxon>
        <taxon>Sphagnophytina</taxon>
        <taxon>Sphagnopsida</taxon>
        <taxon>Sphagnales</taxon>
        <taxon>Sphagnaceae</taxon>
        <taxon>Sphagnum</taxon>
    </lineage>
</organism>
<dbReference type="SUPFAM" id="SSF56059">
    <property type="entry name" value="Glutathione synthetase ATP-binding domain-like"/>
    <property type="match status" value="1"/>
</dbReference>
<keyword evidence="3" id="KW-0067">ATP-binding</keyword>
<evidence type="ECO:0000256" key="2">
    <source>
        <dbReference type="ARBA" id="ARBA00022741"/>
    </source>
</evidence>
<name>A0ABP0UB34_9BRYO</name>
<evidence type="ECO:0000256" key="4">
    <source>
        <dbReference type="SAM" id="MobiDB-lite"/>
    </source>
</evidence>
<dbReference type="EMBL" id="OZ019894">
    <property type="protein sequence ID" value="CAK9216829.1"/>
    <property type="molecule type" value="Genomic_DNA"/>
</dbReference>
<evidence type="ECO:0000256" key="1">
    <source>
        <dbReference type="ARBA" id="ARBA00022598"/>
    </source>
</evidence>